<dbReference type="InterPro" id="IPR036567">
    <property type="entry name" value="RHF-like"/>
</dbReference>
<dbReference type="RefSeq" id="WP_072352173.1">
    <property type="nucleotide sequence ID" value="NZ_JAWWDI010000050.1"/>
</dbReference>
<accession>A0A368P525</accession>
<name>A0A368P525_9FLAO</name>
<dbReference type="OrthoDB" id="9808702at2"/>
<dbReference type="Pfam" id="PF02482">
    <property type="entry name" value="Ribosomal_S30AE"/>
    <property type="match status" value="1"/>
</dbReference>
<dbReference type="Proteomes" id="UP000252249">
    <property type="component" value="Unassembled WGS sequence"/>
</dbReference>
<dbReference type="EMBL" id="QPIG01000003">
    <property type="protein sequence ID" value="RCU57005.1"/>
    <property type="molecule type" value="Genomic_DNA"/>
</dbReference>
<dbReference type="AlphaFoldDB" id="A0A368P525"/>
<dbReference type="Gene3D" id="3.30.160.100">
    <property type="entry name" value="Ribosome hibernation promotion factor-like"/>
    <property type="match status" value="1"/>
</dbReference>
<reference evidence="1 2" key="1">
    <citation type="submission" date="2018-07" db="EMBL/GenBank/DDBJ databases">
        <title>Oceanihabitans testaceum sp. nov., isolated from marine sediment.</title>
        <authorList>
            <person name="Li C.-M."/>
        </authorList>
    </citation>
    <scope>NUCLEOTIDE SEQUENCE [LARGE SCALE GENOMIC DNA]</scope>
    <source>
        <strain evidence="1 2">S9-10</strain>
    </source>
</reference>
<evidence type="ECO:0000313" key="2">
    <source>
        <dbReference type="Proteomes" id="UP000252249"/>
    </source>
</evidence>
<dbReference type="InterPro" id="IPR003489">
    <property type="entry name" value="RHF/RaiA"/>
</dbReference>
<evidence type="ECO:0000313" key="1">
    <source>
        <dbReference type="EMBL" id="RCU57005.1"/>
    </source>
</evidence>
<comment type="caution">
    <text evidence="1">The sequence shown here is derived from an EMBL/GenBank/DDBJ whole genome shotgun (WGS) entry which is preliminary data.</text>
</comment>
<dbReference type="SUPFAM" id="SSF69754">
    <property type="entry name" value="Ribosome binding protein Y (YfiA homologue)"/>
    <property type="match status" value="1"/>
</dbReference>
<sequence>MTVKFEYVGVDISETLNAFTTERLHKLSDRYEFLISAMVRFKKDEKSHDKGKICDIELSLPGPRIFATSDEKQYEVAVRETIRDLERQLKKRKETYSTR</sequence>
<gene>
    <name evidence="1" type="ORF">DU428_08635</name>
</gene>
<protein>
    <submittedName>
        <fullName evidence="1">Ribosome-associated translation inhibitor RaiA</fullName>
    </submittedName>
</protein>
<organism evidence="1 2">
    <name type="scientific">Oceanihabitans sediminis</name>
    <dbReference type="NCBI Taxonomy" id="1812012"/>
    <lineage>
        <taxon>Bacteria</taxon>
        <taxon>Pseudomonadati</taxon>
        <taxon>Bacteroidota</taxon>
        <taxon>Flavobacteriia</taxon>
        <taxon>Flavobacteriales</taxon>
        <taxon>Flavobacteriaceae</taxon>
        <taxon>Oceanihabitans</taxon>
    </lineage>
</organism>
<keyword evidence="2" id="KW-1185">Reference proteome</keyword>
<proteinExistence type="predicted"/>